<sequence length="261" mass="28441">MTLEVLEQGDGPALLFLHGEDGHAFTTPVIEQLAADFRVIAPTHPAWEGSTRPDHIEDVRDIASVYVELIEQLDEPPIVLGCSLGGWIAAELAVQARDLIAGLILVSPVGVKLGDRETRDFVDLWVLDFADLIAINYRDASHAPDMTALTEADYQYLAVASEATARYCWKPYMHDPKLRHRLRRVAVPSLVVNGGADAFTLLSGYFDRYGALIGSGAARLELPQAGRRIEEEEPAELARIVREFAVGVTNESAAVAAGKGR</sequence>
<name>A0A6J7I2M2_9ZZZZ</name>
<evidence type="ECO:0000259" key="1">
    <source>
        <dbReference type="Pfam" id="PF12697"/>
    </source>
</evidence>
<dbReference type="AlphaFoldDB" id="A0A6J7I2M2"/>
<gene>
    <name evidence="2" type="ORF">UFOPK3674_00791</name>
</gene>
<dbReference type="EMBL" id="CAFBMX010000003">
    <property type="protein sequence ID" value="CAB4924989.1"/>
    <property type="molecule type" value="Genomic_DNA"/>
</dbReference>
<evidence type="ECO:0000313" key="2">
    <source>
        <dbReference type="EMBL" id="CAB4924989.1"/>
    </source>
</evidence>
<accession>A0A6J7I2M2</accession>
<proteinExistence type="predicted"/>
<dbReference type="SUPFAM" id="SSF53474">
    <property type="entry name" value="alpha/beta-Hydrolases"/>
    <property type="match status" value="1"/>
</dbReference>
<feature type="domain" description="AB hydrolase-1" evidence="1">
    <location>
        <begin position="14"/>
        <end position="239"/>
    </location>
</feature>
<dbReference type="PANTHER" id="PTHR43798">
    <property type="entry name" value="MONOACYLGLYCEROL LIPASE"/>
    <property type="match status" value="1"/>
</dbReference>
<dbReference type="Gene3D" id="3.40.50.1820">
    <property type="entry name" value="alpha/beta hydrolase"/>
    <property type="match status" value="1"/>
</dbReference>
<dbReference type="InterPro" id="IPR029058">
    <property type="entry name" value="AB_hydrolase_fold"/>
</dbReference>
<reference evidence="2" key="1">
    <citation type="submission" date="2020-05" db="EMBL/GenBank/DDBJ databases">
        <authorList>
            <person name="Chiriac C."/>
            <person name="Salcher M."/>
            <person name="Ghai R."/>
            <person name="Kavagutti S V."/>
        </authorList>
    </citation>
    <scope>NUCLEOTIDE SEQUENCE</scope>
</reference>
<dbReference type="InterPro" id="IPR000073">
    <property type="entry name" value="AB_hydrolase_1"/>
</dbReference>
<organism evidence="2">
    <name type="scientific">freshwater metagenome</name>
    <dbReference type="NCBI Taxonomy" id="449393"/>
    <lineage>
        <taxon>unclassified sequences</taxon>
        <taxon>metagenomes</taxon>
        <taxon>ecological metagenomes</taxon>
    </lineage>
</organism>
<dbReference type="Pfam" id="PF12697">
    <property type="entry name" value="Abhydrolase_6"/>
    <property type="match status" value="1"/>
</dbReference>
<dbReference type="InterPro" id="IPR050266">
    <property type="entry name" value="AB_hydrolase_sf"/>
</dbReference>
<protein>
    <submittedName>
        <fullName evidence="2">Unannotated protein</fullName>
    </submittedName>
</protein>